<accession>A0ABN7X2Q2</accession>
<dbReference type="EMBL" id="CAJVQB010084467">
    <property type="protein sequence ID" value="CAG8846673.1"/>
    <property type="molecule type" value="Genomic_DNA"/>
</dbReference>
<comment type="caution">
    <text evidence="1">The sequence shown here is derived from an EMBL/GenBank/DDBJ whole genome shotgun (WGS) entry which is preliminary data.</text>
</comment>
<proteinExistence type="predicted"/>
<name>A0ABN7X2Q2_GIGMA</name>
<gene>
    <name evidence="1" type="ORF">GMARGA_LOCUS38274</name>
</gene>
<reference evidence="1 2" key="1">
    <citation type="submission" date="2021-06" db="EMBL/GenBank/DDBJ databases">
        <authorList>
            <person name="Kallberg Y."/>
            <person name="Tangrot J."/>
            <person name="Rosling A."/>
        </authorList>
    </citation>
    <scope>NUCLEOTIDE SEQUENCE [LARGE SCALE GENOMIC DNA]</scope>
    <source>
        <strain evidence="1 2">120-4 pot B 10/14</strain>
    </source>
</reference>
<feature type="non-terminal residue" evidence="1">
    <location>
        <position position="1"/>
    </location>
</feature>
<evidence type="ECO:0000313" key="2">
    <source>
        <dbReference type="Proteomes" id="UP000789901"/>
    </source>
</evidence>
<dbReference type="Proteomes" id="UP000789901">
    <property type="component" value="Unassembled WGS sequence"/>
</dbReference>
<keyword evidence="2" id="KW-1185">Reference proteome</keyword>
<organism evidence="1 2">
    <name type="scientific">Gigaspora margarita</name>
    <dbReference type="NCBI Taxonomy" id="4874"/>
    <lineage>
        <taxon>Eukaryota</taxon>
        <taxon>Fungi</taxon>
        <taxon>Fungi incertae sedis</taxon>
        <taxon>Mucoromycota</taxon>
        <taxon>Glomeromycotina</taxon>
        <taxon>Glomeromycetes</taxon>
        <taxon>Diversisporales</taxon>
        <taxon>Gigasporaceae</taxon>
        <taxon>Gigaspora</taxon>
    </lineage>
</organism>
<protein>
    <submittedName>
        <fullName evidence="1">24729_t:CDS:1</fullName>
    </submittedName>
</protein>
<evidence type="ECO:0000313" key="1">
    <source>
        <dbReference type="EMBL" id="CAG8846673.1"/>
    </source>
</evidence>
<sequence length="39" mass="4574">YCEKFKPQSKWTLSKGRGNMNFETSNIVDKVFGFEDNNN</sequence>